<name>A0A6M1RYD3_9HYPH</name>
<dbReference type="PANTHER" id="PTHR38766:SF1">
    <property type="entry name" value="FLAGELLAR PROTEIN FLIO"/>
    <property type="match status" value="1"/>
</dbReference>
<dbReference type="PANTHER" id="PTHR38766">
    <property type="entry name" value="FLAGELLAR PROTEIN FLIO"/>
    <property type="match status" value="1"/>
</dbReference>
<protein>
    <submittedName>
        <fullName evidence="11">Flagellar biosynthesis protein FliO</fullName>
    </submittedName>
</protein>
<dbReference type="InterPro" id="IPR052205">
    <property type="entry name" value="FliO/MopB"/>
</dbReference>
<keyword evidence="6 10" id="KW-0472">Membrane</keyword>
<keyword evidence="11" id="KW-0966">Cell projection</keyword>
<comment type="similarity">
    <text evidence="8">Belongs to the FliO/MopB family.</text>
</comment>
<dbReference type="AlphaFoldDB" id="A0A6M1RYD3"/>
<keyword evidence="3" id="KW-1003">Cell membrane</keyword>
<feature type="compositionally biased region" description="Pro residues" evidence="9">
    <location>
        <begin position="352"/>
        <end position="365"/>
    </location>
</feature>
<keyword evidence="4 10" id="KW-0812">Transmembrane</keyword>
<dbReference type="InterPro" id="IPR022781">
    <property type="entry name" value="Flagellar_biosynth_FliO"/>
</dbReference>
<evidence type="ECO:0000256" key="8">
    <source>
        <dbReference type="ARBA" id="ARBA00037937"/>
    </source>
</evidence>
<reference evidence="11 12" key="1">
    <citation type="submission" date="2020-02" db="EMBL/GenBank/DDBJ databases">
        <title>Genome sequence of the type strain CCBAU10050 of Rhizobium daejeonense.</title>
        <authorList>
            <person name="Gao J."/>
            <person name="Sun J."/>
        </authorList>
    </citation>
    <scope>NUCLEOTIDE SEQUENCE [LARGE SCALE GENOMIC DNA]</scope>
    <source>
        <strain evidence="11 12">CCBAU10050</strain>
    </source>
</reference>
<evidence type="ECO:0000256" key="5">
    <source>
        <dbReference type="ARBA" id="ARBA00022989"/>
    </source>
</evidence>
<evidence type="ECO:0000256" key="3">
    <source>
        <dbReference type="ARBA" id="ARBA00022475"/>
    </source>
</evidence>
<keyword evidence="11" id="KW-0282">Flagellum</keyword>
<evidence type="ECO:0000256" key="10">
    <source>
        <dbReference type="SAM" id="Phobius"/>
    </source>
</evidence>
<dbReference type="Proteomes" id="UP000477849">
    <property type="component" value="Unassembled WGS sequence"/>
</dbReference>
<evidence type="ECO:0000256" key="9">
    <source>
        <dbReference type="SAM" id="MobiDB-lite"/>
    </source>
</evidence>
<evidence type="ECO:0000256" key="6">
    <source>
        <dbReference type="ARBA" id="ARBA00023136"/>
    </source>
</evidence>
<accession>A0A6M1RYD3</accession>
<evidence type="ECO:0000256" key="1">
    <source>
        <dbReference type="ARBA" id="ARBA00004117"/>
    </source>
</evidence>
<keyword evidence="11" id="KW-0969">Cilium</keyword>
<evidence type="ECO:0000313" key="12">
    <source>
        <dbReference type="Proteomes" id="UP000477849"/>
    </source>
</evidence>
<feature type="transmembrane region" description="Helical" evidence="10">
    <location>
        <begin position="12"/>
        <end position="34"/>
    </location>
</feature>
<feature type="region of interest" description="Disordered" evidence="9">
    <location>
        <begin position="130"/>
        <end position="179"/>
    </location>
</feature>
<evidence type="ECO:0000256" key="7">
    <source>
        <dbReference type="ARBA" id="ARBA00023143"/>
    </source>
</evidence>
<sequence length="393" mass="41398">MLDELVTAYGNRFLVAALGVSLALLCLFIVLRLLRNRAPSPFVRGGRNRQPRLQVLDAAAVDARRRLVLVRRDNVEHLVMIGGPTDIVIESGIGDDRAYLSAVPVPASVESAETAARIAPQMEPQHILPQEQPAAAAEPARRPTPVEQPTAQPARSEPLAARPQPQQPVRAPAPRPEPVAPATAATLTEEFVAPAAKPQANTASAMTTPIAEAPQVHPAPAAAASSAHADIASAYVPVAAPVPAAPAAQATPPVVPAVQPEQTAAQASNPVVHAEDVLEAARQRVLPPSVESPVTASAKPSHADEQQPKKELSDFERVLEEEMALHLSANETAARTQFDVAPIVPDTRPSRPIAPPVIVTPPPGAPAAANREEPNLQTEIARIFGEMSVNRNN</sequence>
<comment type="subcellular location">
    <subcellularLocation>
        <location evidence="1">Bacterial flagellum basal body</location>
    </subcellularLocation>
    <subcellularLocation>
        <location evidence="2">Cell membrane</location>
    </subcellularLocation>
</comment>
<evidence type="ECO:0000256" key="2">
    <source>
        <dbReference type="ARBA" id="ARBA00004236"/>
    </source>
</evidence>
<evidence type="ECO:0000256" key="4">
    <source>
        <dbReference type="ARBA" id="ARBA00022692"/>
    </source>
</evidence>
<dbReference type="GO" id="GO:0005886">
    <property type="term" value="C:plasma membrane"/>
    <property type="evidence" value="ECO:0007669"/>
    <property type="project" value="UniProtKB-SubCell"/>
</dbReference>
<comment type="caution">
    <text evidence="11">The sequence shown here is derived from an EMBL/GenBank/DDBJ whole genome shotgun (WGS) entry which is preliminary data.</text>
</comment>
<feature type="region of interest" description="Disordered" evidence="9">
    <location>
        <begin position="283"/>
        <end position="312"/>
    </location>
</feature>
<dbReference type="GO" id="GO:0044781">
    <property type="term" value="P:bacterial-type flagellum organization"/>
    <property type="evidence" value="ECO:0007669"/>
    <property type="project" value="InterPro"/>
</dbReference>
<feature type="compositionally biased region" description="Low complexity" evidence="9">
    <location>
        <begin position="157"/>
        <end position="170"/>
    </location>
</feature>
<dbReference type="Pfam" id="PF04347">
    <property type="entry name" value="FliO"/>
    <property type="match status" value="1"/>
</dbReference>
<dbReference type="EMBL" id="JAAKZH010000001">
    <property type="protein sequence ID" value="NGO62971.1"/>
    <property type="molecule type" value="Genomic_DNA"/>
</dbReference>
<gene>
    <name evidence="11" type="ORF">G6N76_04750</name>
</gene>
<keyword evidence="7" id="KW-0975">Bacterial flagellum</keyword>
<dbReference type="GO" id="GO:0009425">
    <property type="term" value="C:bacterial-type flagellum basal body"/>
    <property type="evidence" value="ECO:0007669"/>
    <property type="project" value="UniProtKB-SubCell"/>
</dbReference>
<proteinExistence type="inferred from homology"/>
<organism evidence="11 12">
    <name type="scientific">Rhizobium daejeonense</name>
    <dbReference type="NCBI Taxonomy" id="240521"/>
    <lineage>
        <taxon>Bacteria</taxon>
        <taxon>Pseudomonadati</taxon>
        <taxon>Pseudomonadota</taxon>
        <taxon>Alphaproteobacteria</taxon>
        <taxon>Hyphomicrobiales</taxon>
        <taxon>Rhizobiaceae</taxon>
        <taxon>Rhizobium/Agrobacterium group</taxon>
        <taxon>Rhizobium</taxon>
    </lineage>
</organism>
<keyword evidence="12" id="KW-1185">Reference proteome</keyword>
<keyword evidence="5 10" id="KW-1133">Transmembrane helix</keyword>
<evidence type="ECO:0000313" key="11">
    <source>
        <dbReference type="EMBL" id="NGO62971.1"/>
    </source>
</evidence>
<dbReference type="RefSeq" id="WP_163899483.1">
    <property type="nucleotide sequence ID" value="NZ_CP048427.1"/>
</dbReference>
<feature type="compositionally biased region" description="Basic and acidic residues" evidence="9">
    <location>
        <begin position="301"/>
        <end position="312"/>
    </location>
</feature>
<feature type="region of interest" description="Disordered" evidence="9">
    <location>
        <begin position="346"/>
        <end position="374"/>
    </location>
</feature>